<keyword evidence="3" id="KW-0479">Metal-binding</keyword>
<dbReference type="SUPFAM" id="SSF81296">
    <property type="entry name" value="E set domains"/>
    <property type="match status" value="1"/>
</dbReference>
<dbReference type="PANTHER" id="PTHR19372:SF7">
    <property type="entry name" value="SULFITE OXIDASE, MITOCHONDRIAL"/>
    <property type="match status" value="1"/>
</dbReference>
<dbReference type="Gene3D" id="2.60.40.650">
    <property type="match status" value="1"/>
</dbReference>
<dbReference type="GO" id="GO:0030151">
    <property type="term" value="F:molybdenum ion binding"/>
    <property type="evidence" value="ECO:0007669"/>
    <property type="project" value="InterPro"/>
</dbReference>
<dbReference type="InterPro" id="IPR014756">
    <property type="entry name" value="Ig_E-set"/>
</dbReference>
<proteinExistence type="predicted"/>
<dbReference type="GO" id="GO:0006790">
    <property type="term" value="P:sulfur compound metabolic process"/>
    <property type="evidence" value="ECO:0007669"/>
    <property type="project" value="TreeGrafter"/>
</dbReference>
<sequence length="542" mass="60217">MSWGTVHDEAGLFVPQYFSNMIPIANASKAVELVFDANRTAEILSNPMFQPDISVSDAMARNSNTYSFRFNRGRDTLLVGASYCSASTGRVCHSADIQPVFASGAAVPGFGQTGDDARFVHQVEDRFTTFAKTGPSLVHPPSHERVHESQLDYSHDPTRDLPSFIVHAQTPFNAEPRLPLLVNAGQITPTDIFFKRNHGPIPDIRLESHKVYIGLQHPDSSPRLDWAELSMYDIMSRWPKVTVTASLQCAGNRRDGLAALKEVKGVIWGAGTISNATWSGVRLADVLRDIAGIPTDLSHDMVRDFHVSFEADDQVHEDACYGSSIPLRKAMDPVGDVILAYEMNGKPLTRDHGFPLRAIVPGYIGARSVKFLQKIIVQPEESLAFYQRRDYKILPPWVNSSNVESSWDSAASLNEMNVQCVICTPLENEMISSSAPVTIKGYAIAGGGKGIYRVEISIDGGSTWEPVDRMEQHPDRKSGMFWAWALWEKSVPRIRPSSEIIARAYDSSGNMQPETPIWNHRGVMNNAWFRVKNVTQLPQHNL</sequence>
<dbReference type="InterPro" id="IPR008335">
    <property type="entry name" value="Mopterin_OxRdtase_euk"/>
</dbReference>
<dbReference type="GO" id="GO:0020037">
    <property type="term" value="F:heme binding"/>
    <property type="evidence" value="ECO:0007669"/>
    <property type="project" value="TreeGrafter"/>
</dbReference>
<dbReference type="Gene3D" id="3.40.50.1820">
    <property type="entry name" value="alpha/beta hydrolase"/>
    <property type="match status" value="1"/>
</dbReference>
<evidence type="ECO:0000256" key="3">
    <source>
        <dbReference type="ARBA" id="ARBA00022723"/>
    </source>
</evidence>
<dbReference type="PANTHER" id="PTHR19372">
    <property type="entry name" value="SULFITE REDUCTASE"/>
    <property type="match status" value="1"/>
</dbReference>
<evidence type="ECO:0000259" key="5">
    <source>
        <dbReference type="Pfam" id="PF00174"/>
    </source>
</evidence>
<feature type="domain" description="Oxidoreductase molybdopterin-binding" evidence="5">
    <location>
        <begin position="198"/>
        <end position="386"/>
    </location>
</feature>
<evidence type="ECO:0000256" key="4">
    <source>
        <dbReference type="ARBA" id="ARBA00023002"/>
    </source>
</evidence>
<keyword evidence="4" id="KW-0560">Oxidoreductase</keyword>
<gene>
    <name evidence="7" type="ORF">EMPS_01249</name>
</gene>
<dbReference type="InterPro" id="IPR000572">
    <property type="entry name" value="OxRdtase_Mopterin-bd_dom"/>
</dbReference>
<protein>
    <submittedName>
        <fullName evidence="7">Sulfite oxidase</fullName>
    </submittedName>
</protein>
<dbReference type="Pfam" id="PF00174">
    <property type="entry name" value="Oxidored_molyb"/>
    <property type="match status" value="1"/>
</dbReference>
<dbReference type="GO" id="GO:0005739">
    <property type="term" value="C:mitochondrion"/>
    <property type="evidence" value="ECO:0007669"/>
    <property type="project" value="TreeGrafter"/>
</dbReference>
<comment type="cofactor">
    <cofactor evidence="1">
        <name>Mo-molybdopterin</name>
        <dbReference type="ChEBI" id="CHEBI:71302"/>
    </cofactor>
</comment>
<accession>A0A9P3LSE4</accession>
<evidence type="ECO:0000256" key="2">
    <source>
        <dbReference type="ARBA" id="ARBA00022505"/>
    </source>
</evidence>
<name>A0A9P3LSE4_9FUNG</name>
<evidence type="ECO:0000256" key="1">
    <source>
        <dbReference type="ARBA" id="ARBA00001924"/>
    </source>
</evidence>
<comment type="caution">
    <text evidence="7">The sequence shown here is derived from an EMBL/GenBank/DDBJ whole genome shotgun (WGS) entry which is preliminary data.</text>
</comment>
<organism evidence="7 8">
    <name type="scientific">Entomortierella parvispora</name>
    <dbReference type="NCBI Taxonomy" id="205924"/>
    <lineage>
        <taxon>Eukaryota</taxon>
        <taxon>Fungi</taxon>
        <taxon>Fungi incertae sedis</taxon>
        <taxon>Mucoromycota</taxon>
        <taxon>Mortierellomycotina</taxon>
        <taxon>Mortierellomycetes</taxon>
        <taxon>Mortierellales</taxon>
        <taxon>Mortierellaceae</taxon>
        <taxon>Entomortierella</taxon>
    </lineage>
</organism>
<evidence type="ECO:0000313" key="8">
    <source>
        <dbReference type="Proteomes" id="UP000827284"/>
    </source>
</evidence>
<dbReference type="SUPFAM" id="SSF56524">
    <property type="entry name" value="Oxidoreductase molybdopterin-binding domain"/>
    <property type="match status" value="1"/>
</dbReference>
<evidence type="ECO:0000259" key="6">
    <source>
        <dbReference type="Pfam" id="PF03404"/>
    </source>
</evidence>
<dbReference type="OrthoDB" id="432685at2759"/>
<keyword evidence="8" id="KW-1185">Reference proteome</keyword>
<dbReference type="InterPro" id="IPR005066">
    <property type="entry name" value="MoCF_OxRdtse_dimer"/>
</dbReference>
<reference evidence="7" key="2">
    <citation type="journal article" date="2022" name="Microbiol. Resour. Announc.">
        <title>Whole-Genome Sequence of Entomortierella parvispora E1425, a Mucoromycotan Fungus Associated with Burkholderiaceae-Related Endosymbiotic Bacteria.</title>
        <authorList>
            <person name="Herlambang A."/>
            <person name="Guo Y."/>
            <person name="Takashima Y."/>
            <person name="Narisawa K."/>
            <person name="Ohta H."/>
            <person name="Nishizawa T."/>
        </authorList>
    </citation>
    <scope>NUCLEOTIDE SEQUENCE</scope>
    <source>
        <strain evidence="7">E1425</strain>
    </source>
</reference>
<dbReference type="PRINTS" id="PR00407">
    <property type="entry name" value="EUMOPTERIN"/>
</dbReference>
<evidence type="ECO:0000313" key="7">
    <source>
        <dbReference type="EMBL" id="GJJ68903.1"/>
    </source>
</evidence>
<dbReference type="Gene3D" id="3.90.420.10">
    <property type="entry name" value="Oxidoreductase, molybdopterin-binding domain"/>
    <property type="match status" value="1"/>
</dbReference>
<dbReference type="Proteomes" id="UP000827284">
    <property type="component" value="Unassembled WGS sequence"/>
</dbReference>
<reference evidence="7" key="1">
    <citation type="submission" date="2021-11" db="EMBL/GenBank/DDBJ databases">
        <authorList>
            <person name="Herlambang A."/>
            <person name="Guo Y."/>
            <person name="Takashima Y."/>
            <person name="Nishizawa T."/>
        </authorList>
    </citation>
    <scope>NUCLEOTIDE SEQUENCE</scope>
    <source>
        <strain evidence="7">E1425</strain>
    </source>
</reference>
<dbReference type="Pfam" id="PF03404">
    <property type="entry name" value="Mo-co_dimer"/>
    <property type="match status" value="1"/>
</dbReference>
<dbReference type="InterPro" id="IPR029058">
    <property type="entry name" value="AB_hydrolase_fold"/>
</dbReference>
<dbReference type="InterPro" id="IPR036374">
    <property type="entry name" value="OxRdtase_Mopterin-bd_sf"/>
</dbReference>
<dbReference type="GO" id="GO:0008482">
    <property type="term" value="F:sulfite oxidase activity"/>
    <property type="evidence" value="ECO:0007669"/>
    <property type="project" value="TreeGrafter"/>
</dbReference>
<dbReference type="EMBL" id="BQFW01000002">
    <property type="protein sequence ID" value="GJJ68903.1"/>
    <property type="molecule type" value="Genomic_DNA"/>
</dbReference>
<dbReference type="SUPFAM" id="SSF53474">
    <property type="entry name" value="alpha/beta-Hydrolases"/>
    <property type="match status" value="1"/>
</dbReference>
<dbReference type="AlphaFoldDB" id="A0A9P3LSE4"/>
<dbReference type="FunFam" id="3.90.420.10:FF:000002">
    <property type="entry name" value="sulfite oxidase, mitochondrial"/>
    <property type="match status" value="1"/>
</dbReference>
<keyword evidence="2" id="KW-0500">Molybdenum</keyword>
<dbReference type="GO" id="GO:0043546">
    <property type="term" value="F:molybdopterin cofactor binding"/>
    <property type="evidence" value="ECO:0007669"/>
    <property type="project" value="TreeGrafter"/>
</dbReference>
<feature type="domain" description="Moybdenum cofactor oxidoreductase dimerisation" evidence="6">
    <location>
        <begin position="412"/>
        <end position="532"/>
    </location>
</feature>